<dbReference type="EMBL" id="BAAARW010000022">
    <property type="protein sequence ID" value="GAA2437407.1"/>
    <property type="molecule type" value="Genomic_DNA"/>
</dbReference>
<gene>
    <name evidence="7" type="ORF">GCM10010191_60350</name>
</gene>
<keyword evidence="3" id="KW-0804">Transcription</keyword>
<dbReference type="Proteomes" id="UP001501231">
    <property type="component" value="Unassembled WGS sequence"/>
</dbReference>
<dbReference type="RefSeq" id="WP_344593474.1">
    <property type="nucleotide sequence ID" value="NZ_BAAARW010000022.1"/>
</dbReference>
<dbReference type="InterPro" id="IPR050109">
    <property type="entry name" value="HTH-type_TetR-like_transc_reg"/>
</dbReference>
<evidence type="ECO:0000256" key="4">
    <source>
        <dbReference type="PROSITE-ProRule" id="PRU00335"/>
    </source>
</evidence>
<dbReference type="SUPFAM" id="SSF46689">
    <property type="entry name" value="Homeodomain-like"/>
    <property type="match status" value="1"/>
</dbReference>
<feature type="domain" description="HTH tetR-type" evidence="6">
    <location>
        <begin position="12"/>
        <end position="72"/>
    </location>
</feature>
<dbReference type="InterPro" id="IPR009057">
    <property type="entry name" value="Homeodomain-like_sf"/>
</dbReference>
<dbReference type="PANTHER" id="PTHR30055:SF234">
    <property type="entry name" value="HTH-TYPE TRANSCRIPTIONAL REGULATOR BETI"/>
    <property type="match status" value="1"/>
</dbReference>
<reference evidence="8" key="1">
    <citation type="journal article" date="2019" name="Int. J. Syst. Evol. Microbiol.">
        <title>The Global Catalogue of Microorganisms (GCM) 10K type strain sequencing project: providing services to taxonomists for standard genome sequencing and annotation.</title>
        <authorList>
            <consortium name="The Broad Institute Genomics Platform"/>
            <consortium name="The Broad Institute Genome Sequencing Center for Infectious Disease"/>
            <person name="Wu L."/>
            <person name="Ma J."/>
        </authorList>
    </citation>
    <scope>NUCLEOTIDE SEQUENCE [LARGE SCALE GENOMIC DNA]</scope>
    <source>
        <strain evidence="8">JCM 3325</strain>
    </source>
</reference>
<dbReference type="Pfam" id="PF00440">
    <property type="entry name" value="TetR_N"/>
    <property type="match status" value="1"/>
</dbReference>
<evidence type="ECO:0000259" key="6">
    <source>
        <dbReference type="PROSITE" id="PS50977"/>
    </source>
</evidence>
<dbReference type="InterPro" id="IPR001647">
    <property type="entry name" value="HTH_TetR"/>
</dbReference>
<evidence type="ECO:0000313" key="8">
    <source>
        <dbReference type="Proteomes" id="UP001501231"/>
    </source>
</evidence>
<dbReference type="Gene3D" id="1.10.357.10">
    <property type="entry name" value="Tetracycline Repressor, domain 2"/>
    <property type="match status" value="1"/>
</dbReference>
<keyword evidence="1" id="KW-0805">Transcription regulation</keyword>
<dbReference type="PANTHER" id="PTHR30055">
    <property type="entry name" value="HTH-TYPE TRANSCRIPTIONAL REGULATOR RUTR"/>
    <property type="match status" value="1"/>
</dbReference>
<evidence type="ECO:0000256" key="3">
    <source>
        <dbReference type="ARBA" id="ARBA00023163"/>
    </source>
</evidence>
<evidence type="ECO:0000256" key="1">
    <source>
        <dbReference type="ARBA" id="ARBA00023015"/>
    </source>
</evidence>
<feature type="region of interest" description="Disordered" evidence="5">
    <location>
        <begin position="189"/>
        <end position="214"/>
    </location>
</feature>
<protein>
    <submittedName>
        <fullName evidence="7">TetR/AcrR family transcriptional regulator</fullName>
    </submittedName>
</protein>
<evidence type="ECO:0000256" key="2">
    <source>
        <dbReference type="ARBA" id="ARBA00023125"/>
    </source>
</evidence>
<comment type="caution">
    <text evidence="7">The sequence shown here is derived from an EMBL/GenBank/DDBJ whole genome shotgun (WGS) entry which is preliminary data.</text>
</comment>
<keyword evidence="8" id="KW-1185">Reference proteome</keyword>
<keyword evidence="2 4" id="KW-0238">DNA-binding</keyword>
<name>A0ABP5WV94_9ACTN</name>
<dbReference type="PROSITE" id="PS50977">
    <property type="entry name" value="HTH_TETR_2"/>
    <property type="match status" value="1"/>
</dbReference>
<organism evidence="7 8">
    <name type="scientific">Actinomadura vinacea</name>
    <dbReference type="NCBI Taxonomy" id="115336"/>
    <lineage>
        <taxon>Bacteria</taxon>
        <taxon>Bacillati</taxon>
        <taxon>Actinomycetota</taxon>
        <taxon>Actinomycetes</taxon>
        <taxon>Streptosporangiales</taxon>
        <taxon>Thermomonosporaceae</taxon>
        <taxon>Actinomadura</taxon>
    </lineage>
</organism>
<evidence type="ECO:0000256" key="5">
    <source>
        <dbReference type="SAM" id="MobiDB-lite"/>
    </source>
</evidence>
<accession>A0ABP5WV94</accession>
<sequence length="214" mass="23561">MATTRRVGTEKSKTRALILDSTEQLLIEEGYAAISYRTLGAKAGVTGPLVQYYFPTFDDLFAALVRDRSERTLRQLTQGLKTDRPLRAIWNYANNKNAAALTAELTAVANHRKKIRAEIAQAGEQARELALDAVSRLAKTYTFAGAPVSADVLVFLVTSIPRMVVLERSMGMETSLAETIEFFERFLDQVEPPDGDEPRPGPAVHGSEQDTADT</sequence>
<feature type="DNA-binding region" description="H-T-H motif" evidence="4">
    <location>
        <begin position="35"/>
        <end position="54"/>
    </location>
</feature>
<proteinExistence type="predicted"/>
<evidence type="ECO:0000313" key="7">
    <source>
        <dbReference type="EMBL" id="GAA2437407.1"/>
    </source>
</evidence>